<dbReference type="InterPro" id="IPR008972">
    <property type="entry name" value="Cupredoxin"/>
</dbReference>
<comment type="caution">
    <text evidence="5">The sequence shown here is derived from an EMBL/GenBank/DDBJ whole genome shotgun (WGS) entry which is preliminary data.</text>
</comment>
<keyword evidence="3" id="KW-0732">Signal</keyword>
<evidence type="ECO:0000259" key="4">
    <source>
        <dbReference type="Pfam" id="PF13473"/>
    </source>
</evidence>
<dbReference type="PANTHER" id="PTHR38439">
    <property type="entry name" value="AURACYANIN-B"/>
    <property type="match status" value="1"/>
</dbReference>
<feature type="chain" id="PRO_5045800919" evidence="3">
    <location>
        <begin position="28"/>
        <end position="125"/>
    </location>
</feature>
<dbReference type="InterPro" id="IPR050845">
    <property type="entry name" value="Cu-binding_ET"/>
</dbReference>
<feature type="domain" description="EfeO-type cupredoxin-like" evidence="4">
    <location>
        <begin position="24"/>
        <end position="124"/>
    </location>
</feature>
<feature type="signal peptide" evidence="3">
    <location>
        <begin position="1"/>
        <end position="27"/>
    </location>
</feature>
<dbReference type="SUPFAM" id="SSF49503">
    <property type="entry name" value="Cupredoxins"/>
    <property type="match status" value="1"/>
</dbReference>
<evidence type="ECO:0000313" key="5">
    <source>
        <dbReference type="EMBL" id="MDF0751532.1"/>
    </source>
</evidence>
<protein>
    <submittedName>
        <fullName evidence="5">Cupredoxin domain-containing protein</fullName>
    </submittedName>
</protein>
<dbReference type="InterPro" id="IPR028096">
    <property type="entry name" value="EfeO_Cupredoxin"/>
</dbReference>
<evidence type="ECO:0000256" key="2">
    <source>
        <dbReference type="ARBA" id="ARBA00023008"/>
    </source>
</evidence>
<evidence type="ECO:0000256" key="1">
    <source>
        <dbReference type="ARBA" id="ARBA00022723"/>
    </source>
</evidence>
<dbReference type="Pfam" id="PF13473">
    <property type="entry name" value="Cupredoxin_1"/>
    <property type="match status" value="1"/>
</dbReference>
<dbReference type="Proteomes" id="UP001143391">
    <property type="component" value="Unassembled WGS sequence"/>
</dbReference>
<dbReference type="Gene3D" id="2.60.40.420">
    <property type="entry name" value="Cupredoxins - blue copper proteins"/>
    <property type="match status" value="2"/>
</dbReference>
<keyword evidence="1" id="KW-0479">Metal-binding</keyword>
<sequence>MKLFGMFPCSALLMACVLAASPGAVSAHQHKDGDTRTVEVVAKEFTFEPSRIEVAPGSRVEIKLVNEGNLSHNLHIAGEGMKTETIQTGHTDTVTVTAPENGKLEFFCNVPGHKQAGMRGKIVAH</sequence>
<dbReference type="EMBL" id="JANCMW010000010">
    <property type="protein sequence ID" value="MDF0751532.1"/>
    <property type="molecule type" value="Genomic_DNA"/>
</dbReference>
<keyword evidence="6" id="KW-1185">Reference proteome</keyword>
<proteinExistence type="predicted"/>
<name>A0ABT5YCW2_9GAMM</name>
<dbReference type="PANTHER" id="PTHR38439:SF3">
    <property type="entry name" value="COPPER-RESISTANT CUPROPROTEIN COPI"/>
    <property type="match status" value="1"/>
</dbReference>
<gene>
    <name evidence="5" type="ORF">NLU14_14995</name>
</gene>
<reference evidence="5" key="1">
    <citation type="submission" date="2022-07" db="EMBL/GenBank/DDBJ databases">
        <title>Marinobacter iranensis a new bacterium isolate from a hipersaline lake in Iran.</title>
        <authorList>
            <person name="Mohammad A.M.A."/>
            <person name="Cristina S.-P."/>
            <person name="Antonio V."/>
        </authorList>
    </citation>
    <scope>NUCLEOTIDE SEQUENCE</scope>
    <source>
        <strain evidence="5">71-i</strain>
    </source>
</reference>
<keyword evidence="2" id="KW-0186">Copper</keyword>
<accession>A0ABT5YCW2</accession>
<dbReference type="PROSITE" id="PS51257">
    <property type="entry name" value="PROKAR_LIPOPROTEIN"/>
    <property type="match status" value="1"/>
</dbReference>
<evidence type="ECO:0000313" key="6">
    <source>
        <dbReference type="Proteomes" id="UP001143391"/>
    </source>
</evidence>
<organism evidence="5 6">
    <name type="scientific">Marinobacter iranensis</name>
    <dbReference type="NCBI Taxonomy" id="2962607"/>
    <lineage>
        <taxon>Bacteria</taxon>
        <taxon>Pseudomonadati</taxon>
        <taxon>Pseudomonadota</taxon>
        <taxon>Gammaproteobacteria</taxon>
        <taxon>Pseudomonadales</taxon>
        <taxon>Marinobacteraceae</taxon>
        <taxon>Marinobacter</taxon>
    </lineage>
</organism>
<dbReference type="RefSeq" id="WP_275707907.1">
    <property type="nucleotide sequence ID" value="NZ_JANCMW010000010.1"/>
</dbReference>
<evidence type="ECO:0000256" key="3">
    <source>
        <dbReference type="SAM" id="SignalP"/>
    </source>
</evidence>